<evidence type="ECO:0000256" key="4">
    <source>
        <dbReference type="PROSITE-ProRule" id="PRU00473"/>
    </source>
</evidence>
<feature type="compositionally biased region" description="Low complexity" evidence="5">
    <location>
        <begin position="28"/>
        <end position="42"/>
    </location>
</feature>
<dbReference type="CDD" id="cd07185">
    <property type="entry name" value="OmpA_C-like"/>
    <property type="match status" value="1"/>
</dbReference>
<name>A0ABS5TNS0_9ACTN</name>
<dbReference type="PRINTS" id="PR01021">
    <property type="entry name" value="OMPADOMAIN"/>
</dbReference>
<keyword evidence="2 4" id="KW-0472">Membrane</keyword>
<evidence type="ECO:0000256" key="6">
    <source>
        <dbReference type="SAM" id="SignalP"/>
    </source>
</evidence>
<evidence type="ECO:0000256" key="3">
    <source>
        <dbReference type="ARBA" id="ARBA00023237"/>
    </source>
</evidence>
<dbReference type="InterPro" id="IPR036737">
    <property type="entry name" value="OmpA-like_sf"/>
</dbReference>
<gene>
    <name evidence="8" type="ORF">KIH74_27120</name>
</gene>
<feature type="chain" id="PRO_5045089350" evidence="6">
    <location>
        <begin position="28"/>
        <end position="377"/>
    </location>
</feature>
<feature type="region of interest" description="Disordered" evidence="5">
    <location>
        <begin position="28"/>
        <end position="48"/>
    </location>
</feature>
<comment type="caution">
    <text evidence="8">The sequence shown here is derived from an EMBL/GenBank/DDBJ whole genome shotgun (WGS) entry which is preliminary data.</text>
</comment>
<dbReference type="PANTHER" id="PTHR30329:SF21">
    <property type="entry name" value="LIPOPROTEIN YIAD-RELATED"/>
    <property type="match status" value="1"/>
</dbReference>
<dbReference type="InterPro" id="IPR050330">
    <property type="entry name" value="Bact_OuterMem_StrucFunc"/>
</dbReference>
<dbReference type="Gene3D" id="3.30.1330.60">
    <property type="entry name" value="OmpA-like domain"/>
    <property type="match status" value="1"/>
</dbReference>
<accession>A0ABS5TNS0</accession>
<keyword evidence="9" id="KW-1185">Reference proteome</keyword>
<organism evidence="8 9">
    <name type="scientific">Kineosporia corallincola</name>
    <dbReference type="NCBI Taxonomy" id="2835133"/>
    <lineage>
        <taxon>Bacteria</taxon>
        <taxon>Bacillati</taxon>
        <taxon>Actinomycetota</taxon>
        <taxon>Actinomycetes</taxon>
        <taxon>Kineosporiales</taxon>
        <taxon>Kineosporiaceae</taxon>
        <taxon>Kineosporia</taxon>
    </lineage>
</organism>
<evidence type="ECO:0000256" key="1">
    <source>
        <dbReference type="ARBA" id="ARBA00004442"/>
    </source>
</evidence>
<sequence length="377" mass="39811">MISRVSRVLVAITGLLAGFAVLAPAHATSTPTGTTATSSPTPMGDDELGAQQVPVLGSVTLQKKMTAGEPKITVLINGVRRIPGATVLYYSAGLPEGAEADSWVDFSGSSYDYTRYLSGPGNVFLVDFSADKLYAPLFQKVDGDREEAMGSPYRAWPSAEPGGTFYALYAVMPELPDDLTTVDVMLGHGDVVHDVPIGEGVMEPAVVQEDPIRMGEAWPQIDQAAAAASWEPENALRDLRIKSSNADGSVTEETEDRTTTVNLSSDVLFEVDSAELGDEAGRVLQKAADSVNGSATGGEIKIIGYTDSTGTDSHNLKLSRQRAQAVATALKPLITVSGVTYDVSGRGEQDPVGKNDTEAGRAQNRRVSVVFGEGNEK</sequence>
<dbReference type="SUPFAM" id="SSF103088">
    <property type="entry name" value="OmpA-like"/>
    <property type="match status" value="1"/>
</dbReference>
<dbReference type="InterPro" id="IPR006664">
    <property type="entry name" value="OMP_bac"/>
</dbReference>
<dbReference type="PROSITE" id="PS51123">
    <property type="entry name" value="OMPA_2"/>
    <property type="match status" value="1"/>
</dbReference>
<keyword evidence="6" id="KW-0732">Signal</keyword>
<dbReference type="RefSeq" id="WP_214159187.1">
    <property type="nucleotide sequence ID" value="NZ_JAHBAY010000013.1"/>
</dbReference>
<feature type="signal peptide" evidence="6">
    <location>
        <begin position="1"/>
        <end position="27"/>
    </location>
</feature>
<dbReference type="Proteomes" id="UP001197247">
    <property type="component" value="Unassembled WGS sequence"/>
</dbReference>
<evidence type="ECO:0000256" key="5">
    <source>
        <dbReference type="SAM" id="MobiDB-lite"/>
    </source>
</evidence>
<comment type="subcellular location">
    <subcellularLocation>
        <location evidence="1">Cell outer membrane</location>
    </subcellularLocation>
</comment>
<evidence type="ECO:0000256" key="2">
    <source>
        <dbReference type="ARBA" id="ARBA00023136"/>
    </source>
</evidence>
<proteinExistence type="predicted"/>
<feature type="domain" description="OmpA-like" evidence="7">
    <location>
        <begin position="256"/>
        <end position="375"/>
    </location>
</feature>
<reference evidence="8 9" key="1">
    <citation type="submission" date="2021-05" db="EMBL/GenBank/DDBJ databases">
        <title>Kineosporia and Streptomyces sp. nov. two new marine actinobacteria isolated from Coral.</title>
        <authorList>
            <person name="Buangrab K."/>
            <person name="Sutthacheep M."/>
            <person name="Yeemin T."/>
            <person name="Harunari E."/>
            <person name="Igarashi Y."/>
            <person name="Kanchanasin P."/>
            <person name="Tanasupawat S."/>
            <person name="Phongsopitanun W."/>
        </authorList>
    </citation>
    <scope>NUCLEOTIDE SEQUENCE [LARGE SCALE GENOMIC DNA]</scope>
    <source>
        <strain evidence="8 9">J2-2</strain>
    </source>
</reference>
<dbReference type="PANTHER" id="PTHR30329">
    <property type="entry name" value="STATOR ELEMENT OF FLAGELLAR MOTOR COMPLEX"/>
    <property type="match status" value="1"/>
</dbReference>
<evidence type="ECO:0000313" key="9">
    <source>
        <dbReference type="Proteomes" id="UP001197247"/>
    </source>
</evidence>
<dbReference type="Pfam" id="PF00691">
    <property type="entry name" value="OmpA"/>
    <property type="match status" value="1"/>
</dbReference>
<evidence type="ECO:0000259" key="7">
    <source>
        <dbReference type="PROSITE" id="PS51123"/>
    </source>
</evidence>
<dbReference type="EMBL" id="JAHBAY010000013">
    <property type="protein sequence ID" value="MBT0772645.1"/>
    <property type="molecule type" value="Genomic_DNA"/>
</dbReference>
<evidence type="ECO:0000313" key="8">
    <source>
        <dbReference type="EMBL" id="MBT0772645.1"/>
    </source>
</evidence>
<protein>
    <submittedName>
        <fullName evidence="8">OmpA family protein</fullName>
    </submittedName>
</protein>
<keyword evidence="3" id="KW-0998">Cell outer membrane</keyword>
<dbReference type="InterPro" id="IPR006665">
    <property type="entry name" value="OmpA-like"/>
</dbReference>